<protein>
    <submittedName>
        <fullName evidence="2">Uncharacterized protein</fullName>
    </submittedName>
</protein>
<name>A0A3N4I1H2_ASCIM</name>
<keyword evidence="3" id="KW-1185">Reference proteome</keyword>
<evidence type="ECO:0000256" key="1">
    <source>
        <dbReference type="SAM" id="MobiDB-lite"/>
    </source>
</evidence>
<dbReference type="AlphaFoldDB" id="A0A3N4I1H2"/>
<accession>A0A3N4I1H2</accession>
<evidence type="ECO:0000313" key="3">
    <source>
        <dbReference type="Proteomes" id="UP000275078"/>
    </source>
</evidence>
<dbReference type="Proteomes" id="UP000275078">
    <property type="component" value="Unassembled WGS sequence"/>
</dbReference>
<dbReference type="Pfam" id="PF17233">
    <property type="entry name" value="DUF5308"/>
    <property type="match status" value="1"/>
</dbReference>
<gene>
    <name evidence="2" type="ORF">BJ508DRAFT_416022</name>
</gene>
<evidence type="ECO:0000313" key="2">
    <source>
        <dbReference type="EMBL" id="RPA79236.1"/>
    </source>
</evidence>
<dbReference type="OrthoDB" id="5305418at2759"/>
<feature type="compositionally biased region" description="Polar residues" evidence="1">
    <location>
        <begin position="1"/>
        <end position="19"/>
    </location>
</feature>
<sequence length="155" mass="15975">MTTPSQEAPENGHPTSVNASDAAKALLPFSSPTLLSALTPNPPTPANPPIILSELPPNAESPAPALVALTNAYVSAYETADRMGLGSPVRLEATTKDGKEVVVQVGILEEDETGDEDVGLVGTVVGGRDEGAQARLMGWGVESLGKKVVAGRRNH</sequence>
<reference evidence="2 3" key="1">
    <citation type="journal article" date="2018" name="Nat. Ecol. Evol.">
        <title>Pezizomycetes genomes reveal the molecular basis of ectomycorrhizal truffle lifestyle.</title>
        <authorList>
            <person name="Murat C."/>
            <person name="Payen T."/>
            <person name="Noel B."/>
            <person name="Kuo A."/>
            <person name="Morin E."/>
            <person name="Chen J."/>
            <person name="Kohler A."/>
            <person name="Krizsan K."/>
            <person name="Balestrini R."/>
            <person name="Da Silva C."/>
            <person name="Montanini B."/>
            <person name="Hainaut M."/>
            <person name="Levati E."/>
            <person name="Barry K.W."/>
            <person name="Belfiori B."/>
            <person name="Cichocki N."/>
            <person name="Clum A."/>
            <person name="Dockter R.B."/>
            <person name="Fauchery L."/>
            <person name="Guy J."/>
            <person name="Iotti M."/>
            <person name="Le Tacon F."/>
            <person name="Lindquist E.A."/>
            <person name="Lipzen A."/>
            <person name="Malagnac F."/>
            <person name="Mello A."/>
            <person name="Molinier V."/>
            <person name="Miyauchi S."/>
            <person name="Poulain J."/>
            <person name="Riccioni C."/>
            <person name="Rubini A."/>
            <person name="Sitrit Y."/>
            <person name="Splivallo R."/>
            <person name="Traeger S."/>
            <person name="Wang M."/>
            <person name="Zifcakova L."/>
            <person name="Wipf D."/>
            <person name="Zambonelli A."/>
            <person name="Paolocci F."/>
            <person name="Nowrousian M."/>
            <person name="Ottonello S."/>
            <person name="Baldrian P."/>
            <person name="Spatafora J.W."/>
            <person name="Henrissat B."/>
            <person name="Nagy L.G."/>
            <person name="Aury J.M."/>
            <person name="Wincker P."/>
            <person name="Grigoriev I.V."/>
            <person name="Bonfante P."/>
            <person name="Martin F.M."/>
        </authorList>
    </citation>
    <scope>NUCLEOTIDE SEQUENCE [LARGE SCALE GENOMIC DNA]</scope>
    <source>
        <strain evidence="2 3">RN42</strain>
    </source>
</reference>
<dbReference type="InterPro" id="IPR035186">
    <property type="entry name" value="DUF5308"/>
</dbReference>
<feature type="region of interest" description="Disordered" evidence="1">
    <location>
        <begin position="1"/>
        <end position="24"/>
    </location>
</feature>
<organism evidence="2 3">
    <name type="scientific">Ascobolus immersus RN42</name>
    <dbReference type="NCBI Taxonomy" id="1160509"/>
    <lineage>
        <taxon>Eukaryota</taxon>
        <taxon>Fungi</taxon>
        <taxon>Dikarya</taxon>
        <taxon>Ascomycota</taxon>
        <taxon>Pezizomycotina</taxon>
        <taxon>Pezizomycetes</taxon>
        <taxon>Pezizales</taxon>
        <taxon>Ascobolaceae</taxon>
        <taxon>Ascobolus</taxon>
    </lineage>
</organism>
<proteinExistence type="predicted"/>
<dbReference type="EMBL" id="ML119701">
    <property type="protein sequence ID" value="RPA79236.1"/>
    <property type="molecule type" value="Genomic_DNA"/>
</dbReference>